<name>A0ABV8QK82_9GAMM</name>
<comment type="caution">
    <text evidence="6">The sequence shown here is derived from an EMBL/GenBank/DDBJ whole genome shotgun (WGS) entry which is preliminary data.</text>
</comment>
<organism evidence="6 7">
    <name type="scientific">Marinobacter lacisalsi</name>
    <dbReference type="NCBI Taxonomy" id="475979"/>
    <lineage>
        <taxon>Bacteria</taxon>
        <taxon>Pseudomonadati</taxon>
        <taxon>Pseudomonadota</taxon>
        <taxon>Gammaproteobacteria</taxon>
        <taxon>Pseudomonadales</taxon>
        <taxon>Marinobacteraceae</taxon>
        <taxon>Marinobacter</taxon>
    </lineage>
</organism>
<keyword evidence="7" id="KW-1185">Reference proteome</keyword>
<sequence length="211" mass="23714">MLPVNNDGWVTHSKVRQEHRPAIEHSPIAQVSAVVLHRTATANAQSVLNAWKTKKSGTHFLIAEDGTIYQSASLKKQCWHVGQLYSRCRKASSCSQEDASVIEQLLHRENASWGEKFRLVTRHELGKGYPERFPHNHDSLGIEIVGVMSAEKKIYELPSAEQQKSLFWLVDELIRSYSLSLTDIYAHGDIAHKEPSEGKASLDAYLVERAG</sequence>
<dbReference type="SMART" id="SM00644">
    <property type="entry name" value="Ami_2"/>
    <property type="match status" value="1"/>
</dbReference>
<dbReference type="EMBL" id="JBHSDI010000050">
    <property type="protein sequence ID" value="MFC4260148.1"/>
    <property type="molecule type" value="Genomic_DNA"/>
</dbReference>
<accession>A0ABV8QK82</accession>
<evidence type="ECO:0000256" key="1">
    <source>
        <dbReference type="ARBA" id="ARBA00001561"/>
    </source>
</evidence>
<dbReference type="EC" id="3.5.1.28" evidence="2"/>
<dbReference type="InterPro" id="IPR036505">
    <property type="entry name" value="Amidase/PGRP_sf"/>
</dbReference>
<dbReference type="CDD" id="cd06583">
    <property type="entry name" value="PGRP"/>
    <property type="match status" value="1"/>
</dbReference>
<dbReference type="Pfam" id="PF01510">
    <property type="entry name" value="Amidase_2"/>
    <property type="match status" value="1"/>
</dbReference>
<feature type="domain" description="N-acetylmuramoyl-L-alanine amidase" evidence="5">
    <location>
        <begin position="21"/>
        <end position="198"/>
    </location>
</feature>
<gene>
    <name evidence="6" type="ORF">ACFOZ5_14080</name>
</gene>
<dbReference type="PANTHER" id="PTHR30417:SF1">
    <property type="entry name" value="N-ACETYLMURAMOYL-L-ALANINE AMIDASE AMID"/>
    <property type="match status" value="1"/>
</dbReference>
<evidence type="ECO:0000259" key="5">
    <source>
        <dbReference type="SMART" id="SM00644"/>
    </source>
</evidence>
<evidence type="ECO:0000256" key="4">
    <source>
        <dbReference type="ARBA" id="ARBA00023316"/>
    </source>
</evidence>
<dbReference type="SUPFAM" id="SSF55846">
    <property type="entry name" value="N-acetylmuramoyl-L-alanine amidase-like"/>
    <property type="match status" value="1"/>
</dbReference>
<reference evidence="7" key="1">
    <citation type="journal article" date="2019" name="Int. J. Syst. Evol. Microbiol.">
        <title>The Global Catalogue of Microorganisms (GCM) 10K type strain sequencing project: providing services to taxonomists for standard genome sequencing and annotation.</title>
        <authorList>
            <consortium name="The Broad Institute Genomics Platform"/>
            <consortium name="The Broad Institute Genome Sequencing Center for Infectious Disease"/>
            <person name="Wu L."/>
            <person name="Ma J."/>
        </authorList>
    </citation>
    <scope>NUCLEOTIDE SEQUENCE [LARGE SCALE GENOMIC DNA]</scope>
    <source>
        <strain evidence="7">CECT 7297</strain>
    </source>
</reference>
<dbReference type="Proteomes" id="UP001595798">
    <property type="component" value="Unassembled WGS sequence"/>
</dbReference>
<evidence type="ECO:0000313" key="6">
    <source>
        <dbReference type="EMBL" id="MFC4260148.1"/>
    </source>
</evidence>
<dbReference type="GO" id="GO:0008745">
    <property type="term" value="F:N-acetylmuramoyl-L-alanine amidase activity"/>
    <property type="evidence" value="ECO:0007669"/>
    <property type="project" value="UniProtKB-EC"/>
</dbReference>
<protein>
    <recommendedName>
        <fullName evidence="2">N-acetylmuramoyl-L-alanine amidase</fullName>
        <ecNumber evidence="2">3.5.1.28</ecNumber>
    </recommendedName>
</protein>
<dbReference type="PANTHER" id="PTHR30417">
    <property type="entry name" value="N-ACETYLMURAMOYL-L-ALANINE AMIDASE AMID"/>
    <property type="match status" value="1"/>
</dbReference>
<comment type="catalytic activity">
    <reaction evidence="1">
        <text>Hydrolyzes the link between N-acetylmuramoyl residues and L-amino acid residues in certain cell-wall glycopeptides.</text>
        <dbReference type="EC" id="3.5.1.28"/>
    </reaction>
</comment>
<keyword evidence="4" id="KW-0961">Cell wall biogenesis/degradation</keyword>
<dbReference type="Gene3D" id="3.40.80.10">
    <property type="entry name" value="Peptidoglycan recognition protein-like"/>
    <property type="match status" value="1"/>
</dbReference>
<dbReference type="RefSeq" id="WP_379888391.1">
    <property type="nucleotide sequence ID" value="NZ_JBHSDI010000050.1"/>
</dbReference>
<keyword evidence="3 6" id="KW-0378">Hydrolase</keyword>
<dbReference type="InterPro" id="IPR051206">
    <property type="entry name" value="NAMLAA_amidase_2"/>
</dbReference>
<evidence type="ECO:0000313" key="7">
    <source>
        <dbReference type="Proteomes" id="UP001595798"/>
    </source>
</evidence>
<proteinExistence type="predicted"/>
<evidence type="ECO:0000256" key="3">
    <source>
        <dbReference type="ARBA" id="ARBA00022801"/>
    </source>
</evidence>
<evidence type="ECO:0000256" key="2">
    <source>
        <dbReference type="ARBA" id="ARBA00011901"/>
    </source>
</evidence>
<dbReference type="InterPro" id="IPR002502">
    <property type="entry name" value="Amidase_domain"/>
</dbReference>